<accession>A0A8D0ITS3</accession>
<dbReference type="Ensembl" id="ENSSSCT00040098317.1">
    <property type="protein sequence ID" value="ENSSSCP00040043911.1"/>
    <property type="gene ID" value="ENSSSCG00040071544.1"/>
</dbReference>
<dbReference type="Ensembl" id="ENSSSCT00055023136.1">
    <property type="protein sequence ID" value="ENSSSCP00055018297.1"/>
    <property type="gene ID" value="ENSSSCG00055011837.1"/>
</dbReference>
<dbReference type="Proteomes" id="UP000694722">
    <property type="component" value="Unplaced"/>
</dbReference>
<evidence type="ECO:0000313" key="2">
    <source>
        <dbReference type="Proteomes" id="UP000694724"/>
    </source>
</evidence>
<dbReference type="AlphaFoldDB" id="A0A8D0ITS3"/>
<sequence length="82" mass="8994">MSRNNFLVVSLGFSSYIIMSSSNSNSFTSPFPIQIPFISFSSLIVVPRTSKTRLSNSGESATSCLIPDLSIYAFSFSPLRMN</sequence>
<organism evidence="1 2">
    <name type="scientific">Sus scrofa</name>
    <name type="common">Pig</name>
    <dbReference type="NCBI Taxonomy" id="9823"/>
    <lineage>
        <taxon>Eukaryota</taxon>
        <taxon>Metazoa</taxon>
        <taxon>Chordata</taxon>
        <taxon>Craniata</taxon>
        <taxon>Vertebrata</taxon>
        <taxon>Euteleostomi</taxon>
        <taxon>Mammalia</taxon>
        <taxon>Eutheria</taxon>
        <taxon>Laurasiatheria</taxon>
        <taxon>Artiodactyla</taxon>
        <taxon>Suina</taxon>
        <taxon>Suidae</taxon>
        <taxon>Sus</taxon>
    </lineage>
</organism>
<name>A0A8D0ITS3_PIG</name>
<proteinExistence type="predicted"/>
<dbReference type="Proteomes" id="UP000694724">
    <property type="component" value="Unplaced"/>
</dbReference>
<reference evidence="1" key="1">
    <citation type="submission" date="2025-05" db="UniProtKB">
        <authorList>
            <consortium name="Ensembl"/>
        </authorList>
    </citation>
    <scope>IDENTIFICATION</scope>
</reference>
<protein>
    <submittedName>
        <fullName evidence="1">Uncharacterized protein</fullName>
    </submittedName>
</protein>
<evidence type="ECO:0000313" key="1">
    <source>
        <dbReference type="Ensembl" id="ENSSSCP00055018297.1"/>
    </source>
</evidence>